<accession>A0AAQ4QPJ3</accession>
<dbReference type="InterPro" id="IPR035758">
    <property type="entry name" value="NoxO1_SH3_2"/>
</dbReference>
<evidence type="ECO:0000259" key="4">
    <source>
        <dbReference type="PROSITE" id="PS50002"/>
    </source>
</evidence>
<dbReference type="PROSITE" id="PS50002">
    <property type="entry name" value="SH3"/>
    <property type="match status" value="2"/>
</dbReference>
<dbReference type="CDD" id="cd12024">
    <property type="entry name" value="SH3_NoxO1_2"/>
    <property type="match status" value="1"/>
</dbReference>
<feature type="compositionally biased region" description="Low complexity" evidence="3">
    <location>
        <begin position="470"/>
        <end position="487"/>
    </location>
</feature>
<dbReference type="Gene3D" id="2.30.30.40">
    <property type="entry name" value="SH3 Domains"/>
    <property type="match status" value="2"/>
</dbReference>
<evidence type="ECO:0000256" key="1">
    <source>
        <dbReference type="ARBA" id="ARBA00022443"/>
    </source>
</evidence>
<evidence type="ECO:0008006" key="8">
    <source>
        <dbReference type="Google" id="ProtNLM"/>
    </source>
</evidence>
<sequence>MSGERRFVFSARVIGAVHRDSPKLRVFMISVLWSDKAEVIVYRSFSDFKKLHKQLKKRFQPVNTLKKNERVIPKFRGERSKCCPHIHAGPDPGAFLSAGQARRNSLQQKASQRCVQRMKFLETYCHKLLKCDHAVTQSYEATHFFLPNDHDLQADFTKNSIVMLLSDDVPDGAAVRRQHAASVTHPFVSQTHRCVAAYETKDTNNRPFKVAVDQELEVLIKDPAGWWLVEDEDKHLAWFPAPYLELWDQEGGGDDDDGDDGDDDVFPLAGALYCAVRSYSTKEEDEVSVPIGSVVEVLRKTDDGWWFIRFDGKSGYVPSRNLKPHNHPLHLLHRKLHSSTLNLTAGSDLQAPRVPRPRESPGQSRGGRLQKARSLDFLSETQSPSTSDGRGRSMSAETDFPSSSSSRPGGPAASLQPGGGGSGSPISVLSGRRGSSTGSDSSGSASSGGGETPSAAPGVPPRPKTEEILTRCSTTTRRAAMASRSRL</sequence>
<feature type="domain" description="SH3" evidence="4">
    <location>
        <begin position="189"/>
        <end position="249"/>
    </location>
</feature>
<feature type="compositionally biased region" description="Low complexity" evidence="3">
    <location>
        <begin position="424"/>
        <end position="445"/>
    </location>
</feature>
<dbReference type="GO" id="GO:0035091">
    <property type="term" value="F:phosphatidylinositol binding"/>
    <property type="evidence" value="ECO:0007669"/>
    <property type="project" value="InterPro"/>
</dbReference>
<proteinExistence type="predicted"/>
<dbReference type="SUPFAM" id="SSF50044">
    <property type="entry name" value="SH3-domain"/>
    <property type="match status" value="2"/>
</dbReference>
<evidence type="ECO:0000256" key="2">
    <source>
        <dbReference type="PROSITE-ProRule" id="PRU00192"/>
    </source>
</evidence>
<dbReference type="PROSITE" id="PS50195">
    <property type="entry name" value="PX"/>
    <property type="match status" value="1"/>
</dbReference>
<evidence type="ECO:0000313" key="7">
    <source>
        <dbReference type="Proteomes" id="UP000007635"/>
    </source>
</evidence>
<evidence type="ECO:0000256" key="3">
    <source>
        <dbReference type="SAM" id="MobiDB-lite"/>
    </source>
</evidence>
<feature type="compositionally biased region" description="Low complexity" evidence="3">
    <location>
        <begin position="401"/>
        <end position="416"/>
    </location>
</feature>
<dbReference type="InterPro" id="IPR001452">
    <property type="entry name" value="SH3_domain"/>
</dbReference>
<dbReference type="PANTHER" id="PTHR15706:SF10">
    <property type="entry name" value="NADPH OXIDASE ORGANIZER 1"/>
    <property type="match status" value="1"/>
</dbReference>
<dbReference type="Pfam" id="PF00787">
    <property type="entry name" value="PX"/>
    <property type="match status" value="1"/>
</dbReference>
<dbReference type="GO" id="GO:0042554">
    <property type="term" value="P:superoxide anion generation"/>
    <property type="evidence" value="ECO:0007669"/>
    <property type="project" value="TreeGrafter"/>
</dbReference>
<dbReference type="SMART" id="SM00326">
    <property type="entry name" value="SH3"/>
    <property type="match status" value="2"/>
</dbReference>
<dbReference type="GO" id="GO:0005737">
    <property type="term" value="C:cytoplasm"/>
    <property type="evidence" value="ECO:0007669"/>
    <property type="project" value="TreeGrafter"/>
</dbReference>
<dbReference type="Pfam" id="PF00018">
    <property type="entry name" value="SH3_1"/>
    <property type="match status" value="1"/>
</dbReference>
<reference evidence="6" key="2">
    <citation type="submission" date="2025-08" db="UniProtKB">
        <authorList>
            <consortium name="Ensembl"/>
        </authorList>
    </citation>
    <scope>IDENTIFICATION</scope>
</reference>
<feature type="domain" description="SH3" evidence="4">
    <location>
        <begin position="268"/>
        <end position="327"/>
    </location>
</feature>
<keyword evidence="7" id="KW-1185">Reference proteome</keyword>
<dbReference type="InterPro" id="IPR036871">
    <property type="entry name" value="PX_dom_sf"/>
</dbReference>
<reference evidence="6" key="3">
    <citation type="submission" date="2025-09" db="UniProtKB">
        <authorList>
            <consortium name="Ensembl"/>
        </authorList>
    </citation>
    <scope>IDENTIFICATION</scope>
</reference>
<feature type="compositionally biased region" description="Polar residues" evidence="3">
    <location>
        <begin position="379"/>
        <end position="388"/>
    </location>
</feature>
<dbReference type="PANTHER" id="PTHR15706">
    <property type="entry name" value="SH3 MULTIPLE DOMAIN"/>
    <property type="match status" value="1"/>
</dbReference>
<dbReference type="InterPro" id="IPR036028">
    <property type="entry name" value="SH3-like_dom_sf"/>
</dbReference>
<evidence type="ECO:0000313" key="6">
    <source>
        <dbReference type="Ensembl" id="ENSGACP00000052427.1"/>
    </source>
</evidence>
<dbReference type="AlphaFoldDB" id="A0AAQ4QPJ3"/>
<dbReference type="InterPro" id="IPR001683">
    <property type="entry name" value="PX_dom"/>
</dbReference>
<dbReference type="GeneTree" id="ENSGT00940000158812"/>
<dbReference type="SUPFAM" id="SSF64268">
    <property type="entry name" value="PX domain"/>
    <property type="match status" value="1"/>
</dbReference>
<protein>
    <recommendedName>
        <fullName evidence="8">NADPH oxidase organizer 1b</fullName>
    </recommendedName>
</protein>
<dbReference type="InterPro" id="IPR051228">
    <property type="entry name" value="NADPH_Oxidase/PX-Domain"/>
</dbReference>
<keyword evidence="1 2" id="KW-0728">SH3 domain</keyword>
<dbReference type="GO" id="GO:0016176">
    <property type="term" value="F:superoxide-generating NADPH oxidase activator activity"/>
    <property type="evidence" value="ECO:0007669"/>
    <property type="project" value="TreeGrafter"/>
</dbReference>
<dbReference type="FunFam" id="2.30.30.40:FF:000219">
    <property type="entry name" value="NADPH oxidase organizer 1"/>
    <property type="match status" value="1"/>
</dbReference>
<feature type="region of interest" description="Disordered" evidence="3">
    <location>
        <begin position="345"/>
        <end position="487"/>
    </location>
</feature>
<dbReference type="Proteomes" id="UP000007635">
    <property type="component" value="Chromosome V"/>
</dbReference>
<evidence type="ECO:0000259" key="5">
    <source>
        <dbReference type="PROSITE" id="PS50195"/>
    </source>
</evidence>
<name>A0AAQ4QPJ3_GASAC</name>
<feature type="domain" description="PX" evidence="5">
    <location>
        <begin position="1"/>
        <end position="152"/>
    </location>
</feature>
<organism evidence="6 7">
    <name type="scientific">Gasterosteus aculeatus aculeatus</name>
    <name type="common">three-spined stickleback</name>
    <dbReference type="NCBI Taxonomy" id="481459"/>
    <lineage>
        <taxon>Eukaryota</taxon>
        <taxon>Metazoa</taxon>
        <taxon>Chordata</taxon>
        <taxon>Craniata</taxon>
        <taxon>Vertebrata</taxon>
        <taxon>Euteleostomi</taxon>
        <taxon>Actinopterygii</taxon>
        <taxon>Neopterygii</taxon>
        <taxon>Teleostei</taxon>
        <taxon>Neoteleostei</taxon>
        <taxon>Acanthomorphata</taxon>
        <taxon>Eupercaria</taxon>
        <taxon>Perciformes</taxon>
        <taxon>Cottioidei</taxon>
        <taxon>Gasterosteales</taxon>
        <taxon>Gasterosteidae</taxon>
        <taxon>Gasterosteus</taxon>
    </lineage>
</organism>
<dbReference type="FunFam" id="2.30.30.40:FF:000233">
    <property type="entry name" value="NADPH oxidase organizer 1"/>
    <property type="match status" value="1"/>
</dbReference>
<reference evidence="6 7" key="1">
    <citation type="journal article" date="2021" name="G3 (Bethesda)">
        <title>Improved contiguity of the threespine stickleback genome using long-read sequencing.</title>
        <authorList>
            <person name="Nath S."/>
            <person name="Shaw D.E."/>
            <person name="White M.A."/>
        </authorList>
    </citation>
    <scope>NUCLEOTIDE SEQUENCE [LARGE SCALE GENOMIC DNA]</scope>
    <source>
        <strain evidence="6 7">Lake Benthic</strain>
    </source>
</reference>
<dbReference type="Ensembl" id="ENSGACT00000072099.1">
    <property type="protein sequence ID" value="ENSGACP00000052427.1"/>
    <property type="gene ID" value="ENSGACG00000009244.2"/>
</dbReference>
<dbReference type="Gene3D" id="3.30.1520.10">
    <property type="entry name" value="Phox-like domain"/>
    <property type="match status" value="1"/>
</dbReference>